<evidence type="ECO:0000259" key="1">
    <source>
        <dbReference type="Pfam" id="PF08308"/>
    </source>
</evidence>
<feature type="domain" description="PEGA" evidence="1">
    <location>
        <begin position="5"/>
        <end position="39"/>
    </location>
</feature>
<protein>
    <recommendedName>
        <fullName evidence="1">PEGA domain-containing protein</fullName>
    </recommendedName>
</protein>
<sequence>VTLSNGMTGATPCSFVVPLKGETVVTIKKDGYESAQVTVAKKVSKKMV</sequence>
<organism evidence="2">
    <name type="scientific">marine metagenome</name>
    <dbReference type="NCBI Taxonomy" id="408172"/>
    <lineage>
        <taxon>unclassified sequences</taxon>
        <taxon>metagenomes</taxon>
        <taxon>ecological metagenomes</taxon>
    </lineage>
</organism>
<evidence type="ECO:0000313" key="2">
    <source>
        <dbReference type="EMBL" id="SVC39599.1"/>
    </source>
</evidence>
<gene>
    <name evidence="2" type="ORF">METZ01_LOCUS292453</name>
</gene>
<dbReference type="AlphaFoldDB" id="A0A382LSA1"/>
<feature type="non-terminal residue" evidence="2">
    <location>
        <position position="1"/>
    </location>
</feature>
<name>A0A382LSA1_9ZZZZ</name>
<accession>A0A382LSA1</accession>
<proteinExistence type="predicted"/>
<reference evidence="2" key="1">
    <citation type="submission" date="2018-05" db="EMBL/GenBank/DDBJ databases">
        <authorList>
            <person name="Lanie J.A."/>
            <person name="Ng W.-L."/>
            <person name="Kazmierczak K.M."/>
            <person name="Andrzejewski T.M."/>
            <person name="Davidsen T.M."/>
            <person name="Wayne K.J."/>
            <person name="Tettelin H."/>
            <person name="Glass J.I."/>
            <person name="Rusch D."/>
            <person name="Podicherti R."/>
            <person name="Tsui H.-C.T."/>
            <person name="Winkler M.E."/>
        </authorList>
    </citation>
    <scope>NUCLEOTIDE SEQUENCE</scope>
</reference>
<dbReference type="InterPro" id="IPR013229">
    <property type="entry name" value="PEGA"/>
</dbReference>
<feature type="non-terminal residue" evidence="2">
    <location>
        <position position="48"/>
    </location>
</feature>
<dbReference type="EMBL" id="UINC01088940">
    <property type="protein sequence ID" value="SVC39599.1"/>
    <property type="molecule type" value="Genomic_DNA"/>
</dbReference>
<dbReference type="Pfam" id="PF08308">
    <property type="entry name" value="PEGA"/>
    <property type="match status" value="1"/>
</dbReference>